<reference evidence="2" key="1">
    <citation type="journal article" date="2021" name="Nat. Commun.">
        <title>Genetic determinants of endophytism in the Arabidopsis root mycobiome.</title>
        <authorList>
            <person name="Mesny F."/>
            <person name="Miyauchi S."/>
            <person name="Thiergart T."/>
            <person name="Pickel B."/>
            <person name="Atanasova L."/>
            <person name="Karlsson M."/>
            <person name="Huettel B."/>
            <person name="Barry K.W."/>
            <person name="Haridas S."/>
            <person name="Chen C."/>
            <person name="Bauer D."/>
            <person name="Andreopoulos W."/>
            <person name="Pangilinan J."/>
            <person name="LaButti K."/>
            <person name="Riley R."/>
            <person name="Lipzen A."/>
            <person name="Clum A."/>
            <person name="Drula E."/>
            <person name="Henrissat B."/>
            <person name="Kohler A."/>
            <person name="Grigoriev I.V."/>
            <person name="Martin F.M."/>
            <person name="Hacquard S."/>
        </authorList>
    </citation>
    <scope>NUCLEOTIDE SEQUENCE</scope>
    <source>
        <strain evidence="2">MPI-CAGE-CH-0243</strain>
    </source>
</reference>
<protein>
    <submittedName>
        <fullName evidence="2">Uncharacterized protein</fullName>
    </submittedName>
</protein>
<accession>A0A9P9DH12</accession>
<feature type="compositionally biased region" description="Low complexity" evidence="1">
    <location>
        <begin position="142"/>
        <end position="186"/>
    </location>
</feature>
<feature type="region of interest" description="Disordered" evidence="1">
    <location>
        <begin position="1"/>
        <end position="40"/>
    </location>
</feature>
<proteinExistence type="predicted"/>
<dbReference type="AlphaFoldDB" id="A0A9P9DH12"/>
<keyword evidence="3" id="KW-1185">Reference proteome</keyword>
<evidence type="ECO:0000313" key="2">
    <source>
        <dbReference type="EMBL" id="KAH7118852.1"/>
    </source>
</evidence>
<feature type="region of interest" description="Disordered" evidence="1">
    <location>
        <begin position="100"/>
        <end position="228"/>
    </location>
</feature>
<name>A0A9P9DH12_9PLEO</name>
<feature type="compositionally biased region" description="Low complexity" evidence="1">
    <location>
        <begin position="113"/>
        <end position="135"/>
    </location>
</feature>
<comment type="caution">
    <text evidence="2">The sequence shown here is derived from an EMBL/GenBank/DDBJ whole genome shotgun (WGS) entry which is preliminary data.</text>
</comment>
<sequence>MKRATQRGRKEMEQPLPFSWTPCPTPPLPMRNPQRWRHPLEKPLPPLPRISAATAELVPPPLFAVPPPLFARRTRLPPPTSIQAQVPPFAIPAPLSPIQYTPASSAASSVRNSICSVASTTSRSSRSSRASSIASFAPPPLFSLTTSATPTTPVTPVERGRSLSYTPASSSSALFSAATPDWGSPSEPVPRPSLRRRRSPTKGTLRSLRAKESEDALRSARPEEPVPALSPLRSVAPLRPVRPLRIPESEAALKSLRDKESEAALQRCYDRQTSAYLDGMIFERSHLDALAE</sequence>
<dbReference type="EMBL" id="JAGMWT010000012">
    <property type="protein sequence ID" value="KAH7118852.1"/>
    <property type="molecule type" value="Genomic_DNA"/>
</dbReference>
<feature type="compositionally biased region" description="Polar residues" evidence="1">
    <location>
        <begin position="100"/>
        <end position="112"/>
    </location>
</feature>
<evidence type="ECO:0000313" key="3">
    <source>
        <dbReference type="Proteomes" id="UP000700596"/>
    </source>
</evidence>
<organism evidence="2 3">
    <name type="scientific">Dendryphion nanum</name>
    <dbReference type="NCBI Taxonomy" id="256645"/>
    <lineage>
        <taxon>Eukaryota</taxon>
        <taxon>Fungi</taxon>
        <taxon>Dikarya</taxon>
        <taxon>Ascomycota</taxon>
        <taxon>Pezizomycotina</taxon>
        <taxon>Dothideomycetes</taxon>
        <taxon>Pleosporomycetidae</taxon>
        <taxon>Pleosporales</taxon>
        <taxon>Torulaceae</taxon>
        <taxon>Dendryphion</taxon>
    </lineage>
</organism>
<dbReference type="OrthoDB" id="3934095at2759"/>
<dbReference type="Proteomes" id="UP000700596">
    <property type="component" value="Unassembled WGS sequence"/>
</dbReference>
<gene>
    <name evidence="2" type="ORF">B0J11DRAFT_78250</name>
</gene>
<feature type="compositionally biased region" description="Basic and acidic residues" evidence="1">
    <location>
        <begin position="209"/>
        <end position="224"/>
    </location>
</feature>
<evidence type="ECO:0000256" key="1">
    <source>
        <dbReference type="SAM" id="MobiDB-lite"/>
    </source>
</evidence>